<gene>
    <name evidence="3" type="ORF">ABH15_08090</name>
</gene>
<dbReference type="Gene3D" id="1.20.120.520">
    <property type="entry name" value="nmb1532 protein domain like"/>
    <property type="match status" value="1"/>
</dbReference>
<organism evidence="3 4">
    <name type="scientific">Methanoculleus taiwanensis</name>
    <dbReference type="NCBI Taxonomy" id="1550565"/>
    <lineage>
        <taxon>Archaea</taxon>
        <taxon>Methanobacteriati</taxon>
        <taxon>Methanobacteriota</taxon>
        <taxon>Stenosarchaea group</taxon>
        <taxon>Methanomicrobia</taxon>
        <taxon>Methanomicrobiales</taxon>
        <taxon>Methanomicrobiaceae</taxon>
        <taxon>Methanoculleus</taxon>
    </lineage>
</organism>
<comment type="caution">
    <text evidence="3">The sequence shown here is derived from an EMBL/GenBank/DDBJ whole genome shotgun (WGS) entry which is preliminary data.</text>
</comment>
<protein>
    <submittedName>
        <fullName evidence="3">Hemerythrin</fullName>
    </submittedName>
</protein>
<reference evidence="3 4" key="1">
    <citation type="journal article" date="2015" name="Int. J. Syst. Evol. Microbiol.">
        <title>Methanoculleus taiwanensis sp. nov., a methanogen isolated from deep marine sediment at the deformation front area near Taiwan.</title>
        <authorList>
            <person name="Weng C.Y."/>
            <person name="Chen S.C."/>
            <person name="Lai M.C."/>
            <person name="Wu S.Y."/>
            <person name="Lin S."/>
            <person name="Yang T.F."/>
            <person name="Chen P.C."/>
        </authorList>
    </citation>
    <scope>NUCLEOTIDE SEQUENCE [LARGE SCALE GENOMIC DNA]</scope>
    <source>
        <strain evidence="3 4">CYW4</strain>
    </source>
</reference>
<keyword evidence="4" id="KW-1185">Reference proteome</keyword>
<sequence>MAQNVIDILKQEHEEVLSILEKLSSKGISDRSSMYSSMKSALLPHMEGEERAVYPAFDQAGMHERVLESIEEHNAVKTLLGQLDSASMSNEDEWVARMKVIRENVQHHVKEEEEIFPKARQSFSSGDLEEMGSRFEEAKGKVPMAAR</sequence>
<dbReference type="EMBL" id="LHQS01000002">
    <property type="protein sequence ID" value="RXE56122.1"/>
    <property type="molecule type" value="Genomic_DNA"/>
</dbReference>
<dbReference type="AlphaFoldDB" id="A0A498H012"/>
<feature type="domain" description="Hemerythrin-like" evidence="2">
    <location>
        <begin position="5"/>
        <end position="118"/>
    </location>
</feature>
<feature type="region of interest" description="Disordered" evidence="1">
    <location>
        <begin position="117"/>
        <end position="147"/>
    </location>
</feature>
<evidence type="ECO:0000259" key="2">
    <source>
        <dbReference type="Pfam" id="PF01814"/>
    </source>
</evidence>
<dbReference type="RefSeq" id="WP_128693858.1">
    <property type="nucleotide sequence ID" value="NZ_LHQS01000002.1"/>
</dbReference>
<evidence type="ECO:0000313" key="3">
    <source>
        <dbReference type="EMBL" id="RXE56122.1"/>
    </source>
</evidence>
<name>A0A498H012_9EURY</name>
<dbReference type="InterPro" id="IPR012312">
    <property type="entry name" value="Hemerythrin-like"/>
</dbReference>
<dbReference type="Pfam" id="PF01814">
    <property type="entry name" value="Hemerythrin"/>
    <property type="match status" value="1"/>
</dbReference>
<dbReference type="OrthoDB" id="106962at2157"/>
<evidence type="ECO:0000256" key="1">
    <source>
        <dbReference type="SAM" id="MobiDB-lite"/>
    </source>
</evidence>
<dbReference type="Proteomes" id="UP000290932">
    <property type="component" value="Unassembled WGS sequence"/>
</dbReference>
<accession>A0A498H012</accession>
<feature type="compositionally biased region" description="Basic and acidic residues" evidence="1">
    <location>
        <begin position="131"/>
        <end position="140"/>
    </location>
</feature>
<dbReference type="PANTHER" id="PTHR35585:SF1">
    <property type="entry name" value="HHE DOMAIN PROTEIN (AFU_ORTHOLOGUE AFUA_4G00730)"/>
    <property type="match status" value="1"/>
</dbReference>
<evidence type="ECO:0000313" key="4">
    <source>
        <dbReference type="Proteomes" id="UP000290932"/>
    </source>
</evidence>
<dbReference type="PANTHER" id="PTHR35585">
    <property type="entry name" value="HHE DOMAIN PROTEIN (AFU_ORTHOLOGUE AFUA_4G00730)"/>
    <property type="match status" value="1"/>
</dbReference>
<proteinExistence type="predicted"/>